<dbReference type="Pfam" id="PF08316">
    <property type="entry name" value="Pal1"/>
    <property type="match status" value="1"/>
</dbReference>
<accession>A0A9W8JDB6</accession>
<keyword evidence="3" id="KW-1185">Reference proteome</keyword>
<feature type="compositionally biased region" description="Polar residues" evidence="1">
    <location>
        <begin position="234"/>
        <end position="243"/>
    </location>
</feature>
<dbReference type="PANTHER" id="PTHR28307">
    <property type="entry name" value="PROTEIN PAL1"/>
    <property type="match status" value="1"/>
</dbReference>
<name>A0A9W8JDB6_9AGAR</name>
<feature type="region of interest" description="Disordered" evidence="1">
    <location>
        <begin position="170"/>
        <end position="302"/>
    </location>
</feature>
<feature type="non-terminal residue" evidence="2">
    <location>
        <position position="1"/>
    </location>
</feature>
<gene>
    <name evidence="2" type="ORF">H1R20_g8147</name>
</gene>
<comment type="caution">
    <text evidence="2">The sequence shown here is derived from an EMBL/GenBank/DDBJ whole genome shotgun (WGS) entry which is preliminary data.</text>
</comment>
<reference evidence="2" key="1">
    <citation type="submission" date="2022-06" db="EMBL/GenBank/DDBJ databases">
        <title>Genome Sequence of Candolleomyces eurysporus.</title>
        <authorList>
            <person name="Buettner E."/>
        </authorList>
    </citation>
    <scope>NUCLEOTIDE SEQUENCE</scope>
    <source>
        <strain evidence="2">VTCC 930004</strain>
    </source>
</reference>
<feature type="region of interest" description="Disordered" evidence="1">
    <location>
        <begin position="333"/>
        <end position="384"/>
    </location>
</feature>
<evidence type="ECO:0000313" key="3">
    <source>
        <dbReference type="Proteomes" id="UP001140091"/>
    </source>
</evidence>
<feature type="region of interest" description="Disordered" evidence="1">
    <location>
        <begin position="1"/>
        <end position="134"/>
    </location>
</feature>
<dbReference type="GO" id="GO:0005737">
    <property type="term" value="C:cytoplasm"/>
    <property type="evidence" value="ECO:0007669"/>
    <property type="project" value="TreeGrafter"/>
</dbReference>
<organism evidence="2 3">
    <name type="scientific">Candolleomyces eurysporus</name>
    <dbReference type="NCBI Taxonomy" id="2828524"/>
    <lineage>
        <taxon>Eukaryota</taxon>
        <taxon>Fungi</taxon>
        <taxon>Dikarya</taxon>
        <taxon>Basidiomycota</taxon>
        <taxon>Agaricomycotina</taxon>
        <taxon>Agaricomycetes</taxon>
        <taxon>Agaricomycetidae</taxon>
        <taxon>Agaricales</taxon>
        <taxon>Agaricineae</taxon>
        <taxon>Psathyrellaceae</taxon>
        <taxon>Candolleomyces</taxon>
    </lineage>
</organism>
<proteinExistence type="predicted"/>
<feature type="compositionally biased region" description="Basic residues" evidence="1">
    <location>
        <begin position="251"/>
        <end position="262"/>
    </location>
</feature>
<dbReference type="Proteomes" id="UP001140091">
    <property type="component" value="Unassembled WGS sequence"/>
</dbReference>
<feature type="compositionally biased region" description="Polar residues" evidence="1">
    <location>
        <begin position="36"/>
        <end position="45"/>
    </location>
</feature>
<feature type="compositionally biased region" description="Basic and acidic residues" evidence="1">
    <location>
        <begin position="200"/>
        <end position="211"/>
    </location>
</feature>
<dbReference type="EMBL" id="JANBPK010000919">
    <property type="protein sequence ID" value="KAJ2928795.1"/>
    <property type="molecule type" value="Genomic_DNA"/>
</dbReference>
<evidence type="ECO:0000313" key="2">
    <source>
        <dbReference type="EMBL" id="KAJ2928795.1"/>
    </source>
</evidence>
<protein>
    <recommendedName>
        <fullName evidence="4">Pal1-domain-containing protein</fullName>
    </recommendedName>
</protein>
<dbReference type="PANTHER" id="PTHR28307:SF2">
    <property type="entry name" value="PROTEIN PAL1"/>
    <property type="match status" value="1"/>
</dbReference>
<feature type="compositionally biased region" description="Basic residues" evidence="1">
    <location>
        <begin position="65"/>
        <end position="75"/>
    </location>
</feature>
<evidence type="ECO:0000256" key="1">
    <source>
        <dbReference type="SAM" id="MobiDB-lite"/>
    </source>
</evidence>
<dbReference type="AlphaFoldDB" id="A0A9W8JDB6"/>
<sequence length="384" mass="41437">MPSATPAADVRDAVRETVSYRQSSDRTRTSRSNTSVVPQSSSAAKPSTRRSHSQDGAPVQEKSRSSGKSRSKKGSQHADVIDRLDFTGVGPMFHHDGPFDACAPSRNKHKTQAPMHAWSPQPEELNQPSSTGGAYPSAYAYGAFSNNYAEPPKKKVDAIAEAWGIHEPEPFEEFFAGGGSGKQDGDTPASSIYNGKSSRRTKDESPRESRSRAPPRRVGVPPPQPIFVPEATESLDSQTGSPPANSPGFPKRTKSLMQRIRKMRDAPNVPVGAEYEAPPSPSTPTGAPTYEGRPTHKSQNSFLGRFGVKSNQSALPPSAYQRPEPYIFIDNQNTDKALPAPPRAERDPYAPENTAVAGSQQGPNAQLGRKTSLIKRVGKVVRGK</sequence>
<evidence type="ECO:0008006" key="4">
    <source>
        <dbReference type="Google" id="ProtNLM"/>
    </source>
</evidence>
<feature type="compositionally biased region" description="Basic residues" evidence="1">
    <location>
        <begin position="372"/>
        <end position="384"/>
    </location>
</feature>
<dbReference type="OrthoDB" id="5352132at2759"/>
<dbReference type="InterPro" id="IPR013226">
    <property type="entry name" value="Pal1"/>
</dbReference>